<dbReference type="PANTHER" id="PTHR11655:SF14">
    <property type="entry name" value="LARGE RIBOSOMAL SUBUNIT PROTEIN UL6M"/>
    <property type="match status" value="1"/>
</dbReference>
<dbReference type="Proteomes" id="UP000320333">
    <property type="component" value="Unassembled WGS sequence"/>
</dbReference>
<organism evidence="7 8">
    <name type="scientific">Chytriomyces confervae</name>
    <dbReference type="NCBI Taxonomy" id="246404"/>
    <lineage>
        <taxon>Eukaryota</taxon>
        <taxon>Fungi</taxon>
        <taxon>Fungi incertae sedis</taxon>
        <taxon>Chytridiomycota</taxon>
        <taxon>Chytridiomycota incertae sedis</taxon>
        <taxon>Chytridiomycetes</taxon>
        <taxon>Chytridiales</taxon>
        <taxon>Chytriomycetaceae</taxon>
        <taxon>Chytriomyces</taxon>
    </lineage>
</organism>
<evidence type="ECO:0000259" key="6">
    <source>
        <dbReference type="Pfam" id="PF00347"/>
    </source>
</evidence>
<name>A0A507DX65_9FUNG</name>
<dbReference type="PANTHER" id="PTHR11655">
    <property type="entry name" value="60S/50S RIBOSOMAL PROTEIN L6/L9"/>
    <property type="match status" value="1"/>
</dbReference>
<dbReference type="Gene3D" id="3.90.930.12">
    <property type="entry name" value="Ribosomal protein L6, alpha-beta domain"/>
    <property type="match status" value="2"/>
</dbReference>
<dbReference type="GO" id="GO:0005762">
    <property type="term" value="C:mitochondrial large ribosomal subunit"/>
    <property type="evidence" value="ECO:0007669"/>
    <property type="project" value="TreeGrafter"/>
</dbReference>
<dbReference type="InterPro" id="IPR019906">
    <property type="entry name" value="Ribosomal_uL6_bac-type"/>
</dbReference>
<dbReference type="AlphaFoldDB" id="A0A507DX65"/>
<evidence type="ECO:0000313" key="8">
    <source>
        <dbReference type="Proteomes" id="UP000320333"/>
    </source>
</evidence>
<dbReference type="EMBL" id="QEAP01000849">
    <property type="protein sequence ID" value="TPX55470.1"/>
    <property type="molecule type" value="Genomic_DNA"/>
</dbReference>
<accession>A0A507DX65</accession>
<feature type="domain" description="Large ribosomal subunit protein uL6 alpha-beta" evidence="6">
    <location>
        <begin position="130"/>
        <end position="202"/>
    </location>
</feature>
<evidence type="ECO:0000256" key="3">
    <source>
        <dbReference type="ARBA" id="ARBA00023274"/>
    </source>
</evidence>
<dbReference type="STRING" id="246404.A0A507DX65"/>
<evidence type="ECO:0000256" key="5">
    <source>
        <dbReference type="SAM" id="MobiDB-lite"/>
    </source>
</evidence>
<keyword evidence="3 4" id="KW-0687">Ribonucleoprotein</keyword>
<dbReference type="SUPFAM" id="SSF56053">
    <property type="entry name" value="Ribosomal protein L6"/>
    <property type="match status" value="2"/>
</dbReference>
<dbReference type="Pfam" id="PF00347">
    <property type="entry name" value="Ribosomal_L6"/>
    <property type="match status" value="1"/>
</dbReference>
<comment type="caution">
    <text evidence="7">The sequence shown here is derived from an EMBL/GenBank/DDBJ whole genome shotgun (WGS) entry which is preliminary data.</text>
</comment>
<dbReference type="GO" id="GO:0019843">
    <property type="term" value="F:rRNA binding"/>
    <property type="evidence" value="ECO:0007669"/>
    <property type="project" value="InterPro"/>
</dbReference>
<dbReference type="OrthoDB" id="540873at2759"/>
<dbReference type="GO" id="GO:0006412">
    <property type="term" value="P:translation"/>
    <property type="evidence" value="ECO:0007669"/>
    <property type="project" value="InterPro"/>
</dbReference>
<dbReference type="InterPro" id="IPR036789">
    <property type="entry name" value="Ribosomal_uL6-like_a/b-dom_sf"/>
</dbReference>
<proteinExistence type="inferred from homology"/>
<evidence type="ECO:0000256" key="1">
    <source>
        <dbReference type="ARBA" id="ARBA00009356"/>
    </source>
</evidence>
<protein>
    <recommendedName>
        <fullName evidence="6">Large ribosomal subunit protein uL6 alpha-beta domain-containing protein</fullName>
    </recommendedName>
</protein>
<gene>
    <name evidence="7" type="ORF">CcCBS67573_g09465</name>
</gene>
<evidence type="ECO:0000313" key="7">
    <source>
        <dbReference type="EMBL" id="TPX55470.1"/>
    </source>
</evidence>
<feature type="region of interest" description="Disordered" evidence="5">
    <location>
        <begin position="191"/>
        <end position="217"/>
    </location>
</feature>
<evidence type="ECO:0000256" key="2">
    <source>
        <dbReference type="ARBA" id="ARBA00022980"/>
    </source>
</evidence>
<evidence type="ECO:0000256" key="4">
    <source>
        <dbReference type="RuleBase" id="RU003869"/>
    </source>
</evidence>
<dbReference type="InterPro" id="IPR020040">
    <property type="entry name" value="Ribosomal_uL6_a/b-dom"/>
</dbReference>
<dbReference type="InterPro" id="IPR000702">
    <property type="entry name" value="Ribosomal_uL6-like"/>
</dbReference>
<sequence length="217" mass="23645">MHVSPVALSKVGKQLLRLPVGVTITRQPLSKTLLTNVPLGVKSAVVVSGALGTLAMPVAPCVSLELPLLAKKDATDEKKGDEKVAKRFVRVSVKDPKDKRHKSMWGTTRRLIENMVTGVSEGFVIPIKLVGVGYRAALEDQKVVLKLGHSHPITVNVPQGVDVNVPAPQRLILRGIDLQVVSQFAANIRKHRPPEPYNQKGVFVGDETIKKKEGKKR</sequence>
<reference evidence="7 8" key="1">
    <citation type="journal article" date="2019" name="Sci. Rep.">
        <title>Comparative genomics of chytrid fungi reveal insights into the obligate biotrophic and pathogenic lifestyle of Synchytrium endobioticum.</title>
        <authorList>
            <person name="van de Vossenberg B.T.L.H."/>
            <person name="Warris S."/>
            <person name="Nguyen H.D.T."/>
            <person name="van Gent-Pelzer M.P.E."/>
            <person name="Joly D.L."/>
            <person name="van de Geest H.C."/>
            <person name="Bonants P.J.M."/>
            <person name="Smith D.S."/>
            <person name="Levesque C.A."/>
            <person name="van der Lee T.A.J."/>
        </authorList>
    </citation>
    <scope>NUCLEOTIDE SEQUENCE [LARGE SCALE GENOMIC DNA]</scope>
    <source>
        <strain evidence="7 8">CBS 675.73</strain>
    </source>
</reference>
<dbReference type="PRINTS" id="PR00059">
    <property type="entry name" value="RIBOSOMALL6"/>
</dbReference>
<keyword evidence="8" id="KW-1185">Reference proteome</keyword>
<comment type="similarity">
    <text evidence="1 4">Belongs to the universal ribosomal protein uL6 family.</text>
</comment>
<keyword evidence="2 4" id="KW-0689">Ribosomal protein</keyword>
<dbReference type="GO" id="GO:0003735">
    <property type="term" value="F:structural constituent of ribosome"/>
    <property type="evidence" value="ECO:0007669"/>
    <property type="project" value="InterPro"/>
</dbReference>